<evidence type="ECO:0000313" key="1">
    <source>
        <dbReference type="EMBL" id="CAC12210.1"/>
    </source>
</evidence>
<protein>
    <recommendedName>
        <fullName evidence="3">Transcriptional regulator</fullName>
    </recommendedName>
</protein>
<keyword evidence="2" id="KW-1185">Reference proteome</keyword>
<reference evidence="1 2" key="1">
    <citation type="journal article" date="2000" name="Nature">
        <title>The genome sequence of the thermoacidophilic scavenger Thermoplasma acidophilum.</title>
        <authorList>
            <person name="Ruepp A."/>
            <person name="Graml W."/>
            <person name="Santos-Martinez M.L."/>
            <person name="Koretke K.K."/>
            <person name="Volker C."/>
            <person name="Mewes H.W."/>
            <person name="Frishman D."/>
            <person name="Stocker S."/>
            <person name="Lupas A.N."/>
            <person name="Baumeister W."/>
        </authorList>
    </citation>
    <scope>NUCLEOTIDE SEQUENCE [LARGE SCALE GENOMIC DNA]</scope>
    <source>
        <strain evidence="2">ATCC 25905 / DSM 1728 / JCM 9062 / NBRC 15155 / AMRC-C165</strain>
    </source>
</reference>
<evidence type="ECO:0008006" key="3">
    <source>
        <dbReference type="Google" id="ProtNLM"/>
    </source>
</evidence>
<dbReference type="KEGG" id="tac:Ta1082"/>
<organism evidence="1 2">
    <name type="scientific">Thermoplasma acidophilum (strain ATCC 25905 / DSM 1728 / JCM 9062 / NBRC 15155 / AMRC-C165)</name>
    <dbReference type="NCBI Taxonomy" id="273075"/>
    <lineage>
        <taxon>Archaea</taxon>
        <taxon>Methanobacteriati</taxon>
        <taxon>Thermoplasmatota</taxon>
        <taxon>Thermoplasmata</taxon>
        <taxon>Thermoplasmatales</taxon>
        <taxon>Thermoplasmataceae</taxon>
        <taxon>Thermoplasma</taxon>
    </lineage>
</organism>
<dbReference type="PaxDb" id="273075-Ta1082m"/>
<accession>Q9HJ88</accession>
<proteinExistence type="predicted"/>
<sequence>MSSSFMEPIVDGNILRSLNRSELRRKVLFYLLSIYPYRSYLSEISRAVKSDPSNVKGCLEGLGVRYTGEESLIGLGLVIVEQSKNGFKYFKINPEIVEEVRNMKNMFSDKKVYTVEIG</sequence>
<dbReference type="EnsemblBacteria" id="CAC12210">
    <property type="protein sequence ID" value="CAC12210"/>
    <property type="gene ID" value="CAC12210"/>
</dbReference>
<dbReference type="AlphaFoldDB" id="Q9HJ88"/>
<evidence type="ECO:0000313" key="2">
    <source>
        <dbReference type="Proteomes" id="UP000001024"/>
    </source>
</evidence>
<dbReference type="EMBL" id="AL445066">
    <property type="protein sequence ID" value="CAC12210.1"/>
    <property type="molecule type" value="Genomic_DNA"/>
</dbReference>
<dbReference type="eggNOG" id="arCOG03422">
    <property type="taxonomic scope" value="Archaea"/>
</dbReference>
<dbReference type="STRING" id="273075.gene:9572303"/>
<dbReference type="InParanoid" id="Q9HJ88"/>
<name>Q9HJ88_THEAC</name>
<dbReference type="HOGENOM" id="CLU_174518_0_0_2"/>
<dbReference type="Proteomes" id="UP000001024">
    <property type="component" value="Chromosome"/>
</dbReference>
<gene>
    <name evidence="1" type="ordered locus">Ta1082</name>
</gene>
<dbReference type="Pfam" id="PF07381">
    <property type="entry name" value="EarA"/>
    <property type="match status" value="1"/>
</dbReference>
<dbReference type="InterPro" id="IPR010863">
    <property type="entry name" value="EarA-like"/>
</dbReference>